<evidence type="ECO:0000313" key="3">
    <source>
        <dbReference type="EMBL" id="RNA69591.1"/>
    </source>
</evidence>
<reference evidence="3 4" key="1">
    <citation type="submission" date="2018-10" db="EMBL/GenBank/DDBJ databases">
        <title>Bacillus Keqinensis sp. nov., a moderately halophilic bacterium isolated from a saline-alkaline lake.</title>
        <authorList>
            <person name="Wang H."/>
        </authorList>
    </citation>
    <scope>NUCLEOTIDE SEQUENCE [LARGE SCALE GENOMIC DNA]</scope>
    <source>
        <strain evidence="3 4">KQ-3</strain>
    </source>
</reference>
<comment type="caution">
    <text evidence="3">The sequence shown here is derived from an EMBL/GenBank/DDBJ whole genome shotgun (WGS) entry which is preliminary data.</text>
</comment>
<dbReference type="OrthoDB" id="2112988at2"/>
<dbReference type="Gene3D" id="3.30.750.140">
    <property type="match status" value="1"/>
</dbReference>
<sequence length="399" mass="44505">MNMNVLSVTAPGAVMEQKTGSPSGKNTFGYLLEAMIADGDVSVPSEETGMPEEEVDLIIELLHSAGKLLNPEETISEDILDNDELLSLLSHLYESEHIIHAIQEGISVSQVLEEGWPEEIKLALLSAHGALINEPEDESVIAAAHEGNHENAAKKLIQFISQSPVILTITSQAVQGNGDEHVRNSGFWRVLLTKVKEFVENVPAKPANVQSFNQREIAEGAFTRQFNPLPQTPQQIVTMDQLNQPFNAVQQHVIHTGEQRQGSQQLHDFIKQFENILASRAFKQTGQGVQQLSIKLYPEHLGRLDVTLTRSKSVMTATIMASTTAARDLIESQLQHLRQAFNSQQLPVERIEVTQQQGFKEKQEQEDNGRDTGPREERDEEKQEADFKELLNDSINEKV</sequence>
<accession>A0A3M7TWC5</accession>
<dbReference type="Proteomes" id="UP000278746">
    <property type="component" value="Unassembled WGS sequence"/>
</dbReference>
<keyword evidence="4" id="KW-1185">Reference proteome</keyword>
<dbReference type="Pfam" id="PF02120">
    <property type="entry name" value="Flg_hook"/>
    <property type="match status" value="1"/>
</dbReference>
<protein>
    <recommendedName>
        <fullName evidence="2">Flagellar hook-length control protein-like C-terminal domain-containing protein</fullName>
    </recommendedName>
</protein>
<gene>
    <name evidence="3" type="ORF">EBO34_06545</name>
</gene>
<feature type="region of interest" description="Disordered" evidence="1">
    <location>
        <begin position="354"/>
        <end position="399"/>
    </location>
</feature>
<evidence type="ECO:0000313" key="4">
    <source>
        <dbReference type="Proteomes" id="UP000278746"/>
    </source>
</evidence>
<name>A0A3M7TWC5_9BACI</name>
<organism evidence="3 4">
    <name type="scientific">Alteribacter keqinensis</name>
    <dbReference type="NCBI Taxonomy" id="2483800"/>
    <lineage>
        <taxon>Bacteria</taxon>
        <taxon>Bacillati</taxon>
        <taxon>Bacillota</taxon>
        <taxon>Bacilli</taxon>
        <taxon>Bacillales</taxon>
        <taxon>Bacillaceae</taxon>
        <taxon>Alteribacter</taxon>
    </lineage>
</organism>
<dbReference type="CDD" id="cd17470">
    <property type="entry name" value="T3SS_Flik_C"/>
    <property type="match status" value="1"/>
</dbReference>
<evidence type="ECO:0000256" key="1">
    <source>
        <dbReference type="SAM" id="MobiDB-lite"/>
    </source>
</evidence>
<proteinExistence type="predicted"/>
<dbReference type="InterPro" id="IPR038610">
    <property type="entry name" value="FliK-like_C_sf"/>
</dbReference>
<dbReference type="InterPro" id="IPR021136">
    <property type="entry name" value="Flagellar_hook_control-like_C"/>
</dbReference>
<dbReference type="RefSeq" id="WP_122897108.1">
    <property type="nucleotide sequence ID" value="NZ_RHIB01000001.1"/>
</dbReference>
<dbReference type="EMBL" id="RHIB01000001">
    <property type="protein sequence ID" value="RNA69591.1"/>
    <property type="molecule type" value="Genomic_DNA"/>
</dbReference>
<dbReference type="AlphaFoldDB" id="A0A3M7TWC5"/>
<feature type="compositionally biased region" description="Basic and acidic residues" evidence="1">
    <location>
        <begin position="359"/>
        <end position="399"/>
    </location>
</feature>
<evidence type="ECO:0000259" key="2">
    <source>
        <dbReference type="Pfam" id="PF02120"/>
    </source>
</evidence>
<feature type="domain" description="Flagellar hook-length control protein-like C-terminal" evidence="2">
    <location>
        <begin position="280"/>
        <end position="358"/>
    </location>
</feature>